<proteinExistence type="predicted"/>
<feature type="transmembrane region" description="Helical" evidence="1">
    <location>
        <begin position="296"/>
        <end position="320"/>
    </location>
</feature>
<dbReference type="InterPro" id="IPR009827">
    <property type="entry name" value="MatC_N"/>
</dbReference>
<evidence type="ECO:0000259" key="2">
    <source>
        <dbReference type="Pfam" id="PF07158"/>
    </source>
</evidence>
<sequence length="414" mass="42361">MSPALLSLLALLLVVAASLTSRVNVGVLAVALAWGIATFAADWKVEQLMAVFPSSLFLTLLGVTLLFGVAQANGTMQAVSQHGVRLLGGRSALLPPFFFVLACLISTSGPGAIATTALLAPLAMGIAHRAKAPMLLMALMVGNGANAGNLSPISAIGALVQTLMAKAGLGGHATEVLVMNFAAHAIVAIAAWAMFGGPAMLSHGRVVVDEERTPFTRAHWTTLAVGVLWVSSVLLFKFNPGLTAFAAAAVLVLIGIGDDSAMLKQVPWPVIVMVCGVSVLIGVLEKTGGMDLFTTLLSKLATPGSVNGVIAGVTGLISTYSSTSGVVYPAFLPAVPGLVAKLGGGHPLQIAISINVGAALVDVSPLSTIGALCIAAVPAGHDTKQLFRQLLMWGFAMTIVGALFCQFLVPVFIR</sequence>
<keyword evidence="1" id="KW-1133">Transmembrane helix</keyword>
<reference evidence="3 4" key="1">
    <citation type="submission" date="2020-05" db="EMBL/GenBank/DDBJ databases">
        <title>Complete genome sequence of Gemmatimonas greenlandica TET16.</title>
        <authorList>
            <person name="Zeng Y."/>
        </authorList>
    </citation>
    <scope>NUCLEOTIDE SEQUENCE [LARGE SCALE GENOMIC DNA]</scope>
    <source>
        <strain evidence="3 4">TET16</strain>
    </source>
</reference>
<dbReference type="EMBL" id="CP053085">
    <property type="protein sequence ID" value="QJR36931.1"/>
    <property type="molecule type" value="Genomic_DNA"/>
</dbReference>
<dbReference type="KEGG" id="ggr:HKW67_16115"/>
<dbReference type="RefSeq" id="WP_171226364.1">
    <property type="nucleotide sequence ID" value="NZ_CP053085.1"/>
</dbReference>
<feature type="transmembrane region" description="Helical" evidence="1">
    <location>
        <begin position="222"/>
        <end position="254"/>
    </location>
</feature>
<feature type="transmembrane region" description="Helical" evidence="1">
    <location>
        <begin position="50"/>
        <end position="70"/>
    </location>
</feature>
<dbReference type="Pfam" id="PF07158">
    <property type="entry name" value="MatC_N"/>
    <property type="match status" value="1"/>
</dbReference>
<evidence type="ECO:0000313" key="4">
    <source>
        <dbReference type="Proteomes" id="UP000500938"/>
    </source>
</evidence>
<gene>
    <name evidence="3" type="ORF">HKW67_16115</name>
</gene>
<feature type="transmembrane region" description="Helical" evidence="1">
    <location>
        <begin position="135"/>
        <end position="161"/>
    </location>
</feature>
<feature type="transmembrane region" description="Helical" evidence="1">
    <location>
        <begin position="390"/>
        <end position="413"/>
    </location>
</feature>
<feature type="transmembrane region" description="Helical" evidence="1">
    <location>
        <begin position="181"/>
        <end position="201"/>
    </location>
</feature>
<keyword evidence="4" id="KW-1185">Reference proteome</keyword>
<feature type="domain" description="Dicarboxylate carrier MatC N-terminal" evidence="2">
    <location>
        <begin position="1"/>
        <end position="148"/>
    </location>
</feature>
<dbReference type="Proteomes" id="UP000500938">
    <property type="component" value="Chromosome"/>
</dbReference>
<keyword evidence="1" id="KW-0472">Membrane</keyword>
<keyword evidence="1" id="KW-0812">Transmembrane</keyword>
<evidence type="ECO:0000256" key="1">
    <source>
        <dbReference type="SAM" id="Phobius"/>
    </source>
</evidence>
<feature type="transmembrane region" description="Helical" evidence="1">
    <location>
        <begin position="266"/>
        <end position="284"/>
    </location>
</feature>
<accession>A0A6M4IXM0</accession>
<organism evidence="3 4">
    <name type="scientific">Gemmatimonas groenlandica</name>
    <dbReference type="NCBI Taxonomy" id="2732249"/>
    <lineage>
        <taxon>Bacteria</taxon>
        <taxon>Pseudomonadati</taxon>
        <taxon>Gemmatimonadota</taxon>
        <taxon>Gemmatimonadia</taxon>
        <taxon>Gemmatimonadales</taxon>
        <taxon>Gemmatimonadaceae</taxon>
        <taxon>Gemmatimonas</taxon>
    </lineage>
</organism>
<evidence type="ECO:0000313" key="3">
    <source>
        <dbReference type="EMBL" id="QJR36931.1"/>
    </source>
</evidence>
<feature type="transmembrane region" description="Helical" evidence="1">
    <location>
        <begin position="97"/>
        <end position="123"/>
    </location>
</feature>
<name>A0A6M4IXM0_9BACT</name>
<feature type="transmembrane region" description="Helical" evidence="1">
    <location>
        <begin position="26"/>
        <end position="43"/>
    </location>
</feature>
<dbReference type="AlphaFoldDB" id="A0A6M4IXM0"/>
<protein>
    <submittedName>
        <fullName evidence="3">C4-dicarboxylate ABC transporter</fullName>
    </submittedName>
</protein>